<reference evidence="3" key="1">
    <citation type="submission" date="2023-03" db="EMBL/GenBank/DDBJ databases">
        <authorList>
            <person name="Julca I."/>
        </authorList>
    </citation>
    <scope>NUCLEOTIDE SEQUENCE</scope>
</reference>
<dbReference type="Proteomes" id="UP001161247">
    <property type="component" value="Chromosome 5"/>
</dbReference>
<evidence type="ECO:0000256" key="2">
    <source>
        <dbReference type="SAM" id="MobiDB-lite"/>
    </source>
</evidence>
<evidence type="ECO:0000256" key="1">
    <source>
        <dbReference type="SAM" id="Coils"/>
    </source>
</evidence>
<evidence type="ECO:0000313" key="3">
    <source>
        <dbReference type="EMBL" id="CAI9106704.1"/>
    </source>
</evidence>
<organism evidence="3 4">
    <name type="scientific">Oldenlandia corymbosa var. corymbosa</name>
    <dbReference type="NCBI Taxonomy" id="529605"/>
    <lineage>
        <taxon>Eukaryota</taxon>
        <taxon>Viridiplantae</taxon>
        <taxon>Streptophyta</taxon>
        <taxon>Embryophyta</taxon>
        <taxon>Tracheophyta</taxon>
        <taxon>Spermatophyta</taxon>
        <taxon>Magnoliopsida</taxon>
        <taxon>eudicotyledons</taxon>
        <taxon>Gunneridae</taxon>
        <taxon>Pentapetalae</taxon>
        <taxon>asterids</taxon>
        <taxon>lamiids</taxon>
        <taxon>Gentianales</taxon>
        <taxon>Rubiaceae</taxon>
        <taxon>Rubioideae</taxon>
        <taxon>Spermacoceae</taxon>
        <taxon>Hedyotis-Oldenlandia complex</taxon>
        <taxon>Oldenlandia</taxon>
    </lineage>
</organism>
<gene>
    <name evidence="3" type="ORF">OLC1_LOCUS15164</name>
</gene>
<feature type="compositionally biased region" description="Basic and acidic residues" evidence="2">
    <location>
        <begin position="255"/>
        <end position="271"/>
    </location>
</feature>
<sequence>MFSVPSPVCLYLVPATTPPEDLSTTESRGNWEATIQRCVETPSNRGPTIAVHTFGDPPTIECSLLEEFTAQLTEIDSVRLMSAASMTYLMCSRELRQELVQARAERDQALIEKVALEKKAQQVEVKEQELASVQAKYNELDKKLKEYGNLHISKDLPKWCAAFWFRMLSTGEMAAVIEEINMAATKYGGHGVAVAGLKSFLCGALAKMSIPGDVGAFLSDIAAVLARGFGEELPIPDVPDEYIGIELEDEDDVTSEERDTGNSGAKDKDPPVEGNAGGAT</sequence>
<accession>A0AAV1DI62</accession>
<feature type="region of interest" description="Disordered" evidence="2">
    <location>
        <begin position="240"/>
        <end position="280"/>
    </location>
</feature>
<feature type="coiled-coil region" evidence="1">
    <location>
        <begin position="92"/>
        <end position="150"/>
    </location>
</feature>
<proteinExistence type="predicted"/>
<keyword evidence="1" id="KW-0175">Coiled coil</keyword>
<protein>
    <submittedName>
        <fullName evidence="3">OLC1v1005917C1</fullName>
    </submittedName>
</protein>
<dbReference type="AlphaFoldDB" id="A0AAV1DI62"/>
<evidence type="ECO:0000313" key="4">
    <source>
        <dbReference type="Proteomes" id="UP001161247"/>
    </source>
</evidence>
<keyword evidence="4" id="KW-1185">Reference proteome</keyword>
<name>A0AAV1DI62_OLDCO</name>
<dbReference type="EMBL" id="OX459122">
    <property type="protein sequence ID" value="CAI9106704.1"/>
    <property type="molecule type" value="Genomic_DNA"/>
</dbReference>